<dbReference type="Proteomes" id="UP000027100">
    <property type="component" value="Unassembled WGS sequence"/>
</dbReference>
<comment type="caution">
    <text evidence="2">The sequence shown here is derived from an EMBL/GenBank/DDBJ whole genome shotgun (WGS) entry which is preliminary data.</text>
</comment>
<dbReference type="AlphaFoldDB" id="A0A062VKX0"/>
<protein>
    <submittedName>
        <fullName evidence="2">Uncharacterized protein</fullName>
    </submittedName>
</protein>
<gene>
    <name evidence="2" type="ORF">HPO_02807</name>
</gene>
<evidence type="ECO:0000313" key="3">
    <source>
        <dbReference type="Proteomes" id="UP000027100"/>
    </source>
</evidence>
<dbReference type="Pfam" id="PF13432">
    <property type="entry name" value="TPR_16"/>
    <property type="match status" value="1"/>
</dbReference>
<keyword evidence="1" id="KW-0802">TPR repeat</keyword>
<dbReference type="OrthoDB" id="9783136at2"/>
<organism evidence="2 3">
    <name type="scientific">Hyphomonas polymorpha PS728</name>
    <dbReference type="NCBI Taxonomy" id="1280954"/>
    <lineage>
        <taxon>Bacteria</taxon>
        <taxon>Pseudomonadati</taxon>
        <taxon>Pseudomonadota</taxon>
        <taxon>Alphaproteobacteria</taxon>
        <taxon>Hyphomonadales</taxon>
        <taxon>Hyphomonadaceae</taxon>
        <taxon>Hyphomonas</taxon>
    </lineage>
</organism>
<sequence length="465" mass="50154">MQPTLANLTEEAQRLKAAGRIDEAINAYRRAVSLYPGNGVALHNLAGALGDVAAHAEAETMAASALKTGLDAPETWLVLARAQLGQGKLEPSRKSYAEVIRRRPDMLPAQFEMAQLVWMSTGDREAALADIRAAAARPGAPVMLRFLEAQALEFMEEPAGARAALEPALQHADCPSEILALAADIEARLGRPDLAVGLAERAFAMAAGHPGALEALIRARLAAGDGEGASAAAADLTRRQPGNQHALALQATAWRMLGDSRYRDLYDYGRFVSVDPLDVPKGWADLDAYVLDLAAELKQAHPFRTHPFGHSVRYGSQRPHILMLQTPAIAAFLEALQGPLSRHLQRIGQGSDVLTRRNTGRVGMIGNWSVWLRPGGYHVDHVHQEGWLSSACYIELPPAVNAGGKEGWLRFGRPGIPVAGGPEAEHWVRPEPGVVALFPSYMWHGTEAFTGTQPRLTIAFDLVPI</sequence>
<dbReference type="eggNOG" id="COG0457">
    <property type="taxonomic scope" value="Bacteria"/>
</dbReference>
<dbReference type="PATRIC" id="fig|1280954.3.peg.574"/>
<dbReference type="Pfam" id="PF13759">
    <property type="entry name" value="2OG-FeII_Oxy_5"/>
    <property type="match status" value="1"/>
</dbReference>
<keyword evidence="3" id="KW-1185">Reference proteome</keyword>
<proteinExistence type="predicted"/>
<evidence type="ECO:0000313" key="2">
    <source>
        <dbReference type="EMBL" id="KDA00309.1"/>
    </source>
</evidence>
<evidence type="ECO:0000256" key="1">
    <source>
        <dbReference type="PROSITE-ProRule" id="PRU00339"/>
    </source>
</evidence>
<dbReference type="InterPro" id="IPR011990">
    <property type="entry name" value="TPR-like_helical_dom_sf"/>
</dbReference>
<reference evidence="2 3" key="1">
    <citation type="journal article" date="2014" name="Antonie Van Leeuwenhoek">
        <title>Hyphomonas beringensis sp. nov. and Hyphomonas chukchiensis sp. nov., isolated from surface seawater of the Bering Sea and Chukchi Sea.</title>
        <authorList>
            <person name="Li C."/>
            <person name="Lai Q."/>
            <person name="Li G."/>
            <person name="Dong C."/>
            <person name="Wang J."/>
            <person name="Liao Y."/>
            <person name="Shao Z."/>
        </authorList>
    </citation>
    <scope>NUCLEOTIDE SEQUENCE [LARGE SCALE GENOMIC DNA]</scope>
    <source>
        <strain evidence="2 3">PS728</strain>
    </source>
</reference>
<feature type="repeat" description="TPR" evidence="1">
    <location>
        <begin position="5"/>
        <end position="38"/>
    </location>
</feature>
<dbReference type="Pfam" id="PF13428">
    <property type="entry name" value="TPR_14"/>
    <property type="match status" value="1"/>
</dbReference>
<accession>A0A062VKX0</accession>
<dbReference type="Gene3D" id="1.25.40.10">
    <property type="entry name" value="Tetratricopeptide repeat domain"/>
    <property type="match status" value="1"/>
</dbReference>
<dbReference type="EMBL" id="ARYM01000002">
    <property type="protein sequence ID" value="KDA00309.1"/>
    <property type="molecule type" value="Genomic_DNA"/>
</dbReference>
<dbReference type="STRING" id="1280954.HPO_02807"/>
<name>A0A062VKX0_9PROT</name>
<dbReference type="InterPro" id="IPR012668">
    <property type="entry name" value="CHP02466"/>
</dbReference>
<dbReference type="Gene3D" id="2.60.120.620">
    <property type="entry name" value="q2cbj1_9rhob like domain"/>
    <property type="match status" value="1"/>
</dbReference>
<dbReference type="PROSITE" id="PS50005">
    <property type="entry name" value="TPR"/>
    <property type="match status" value="1"/>
</dbReference>
<dbReference type="SUPFAM" id="SSF48452">
    <property type="entry name" value="TPR-like"/>
    <property type="match status" value="2"/>
</dbReference>
<dbReference type="RefSeq" id="WP_051612200.1">
    <property type="nucleotide sequence ID" value="NZ_ARYM01000002.1"/>
</dbReference>
<dbReference type="InterPro" id="IPR019734">
    <property type="entry name" value="TPR_rpt"/>
</dbReference>